<evidence type="ECO:0000259" key="1">
    <source>
        <dbReference type="Pfam" id="PF09832"/>
    </source>
</evidence>
<dbReference type="InterPro" id="IPR018637">
    <property type="entry name" value="DUF2059"/>
</dbReference>
<sequence length="289" mass="31491">MTPITIATPHLRPAQHLLLRFAAGLMLALAAALPLAAAERERVEDFLAVTGFDVALDSLAQAAENAPAMLGLEEDSFGADWDHLAQEVFDTATMRELALELLEPTLGDGPLDHAIGFYGGDLGKRLVEAENRAHMRGNDAADEAEGEQALQQLERGDAARVEILARMNDAIDGSGTSLRALQEIQIRFMLAARDAGVIELPMDEGGLRALMEEQADELGAVLERSALANAARTYAEFPDTDLRAYAEALEEPEMQEVYRLLNAVQFEILANRFEVLAGRMADQRPQQDI</sequence>
<dbReference type="Pfam" id="PF09832">
    <property type="entry name" value="DUF2059"/>
    <property type="match status" value="1"/>
</dbReference>
<dbReference type="Proteomes" id="UP000192455">
    <property type="component" value="Unassembled WGS sequence"/>
</dbReference>
<protein>
    <recommendedName>
        <fullName evidence="1">DUF2059 domain-containing protein</fullName>
    </recommendedName>
</protein>
<keyword evidence="3" id="KW-1185">Reference proteome</keyword>
<dbReference type="EMBL" id="FTPS01000001">
    <property type="protein sequence ID" value="SIT76096.1"/>
    <property type="molecule type" value="Genomic_DNA"/>
</dbReference>
<name>A0A1R3WE20_9RHOB</name>
<evidence type="ECO:0000313" key="3">
    <source>
        <dbReference type="Proteomes" id="UP000192455"/>
    </source>
</evidence>
<dbReference type="STRING" id="515897.SAMN05421849_0443"/>
<feature type="domain" description="DUF2059" evidence="1">
    <location>
        <begin position="93"/>
        <end position="144"/>
    </location>
</feature>
<organism evidence="2 3">
    <name type="scientific">Pontibaca methylaminivorans</name>
    <dbReference type="NCBI Taxonomy" id="515897"/>
    <lineage>
        <taxon>Bacteria</taxon>
        <taxon>Pseudomonadati</taxon>
        <taxon>Pseudomonadota</taxon>
        <taxon>Alphaproteobacteria</taxon>
        <taxon>Rhodobacterales</taxon>
        <taxon>Roseobacteraceae</taxon>
        <taxon>Pontibaca</taxon>
    </lineage>
</organism>
<dbReference type="RefSeq" id="WP_076646872.1">
    <property type="nucleotide sequence ID" value="NZ_FTPS01000001.1"/>
</dbReference>
<dbReference type="AlphaFoldDB" id="A0A1R3WE20"/>
<accession>A0A1R3WE20</accession>
<proteinExistence type="predicted"/>
<reference evidence="2 3" key="1">
    <citation type="submission" date="2017-01" db="EMBL/GenBank/DDBJ databases">
        <authorList>
            <person name="Mah S.A."/>
            <person name="Swanson W.J."/>
            <person name="Moy G.W."/>
            <person name="Vacquier V.D."/>
        </authorList>
    </citation>
    <scope>NUCLEOTIDE SEQUENCE [LARGE SCALE GENOMIC DNA]</scope>
    <source>
        <strain evidence="2 3">DSM 21219</strain>
    </source>
</reference>
<dbReference type="OrthoDB" id="7830101at2"/>
<evidence type="ECO:0000313" key="2">
    <source>
        <dbReference type="EMBL" id="SIT76096.1"/>
    </source>
</evidence>
<gene>
    <name evidence="2" type="ORF">SAMN05421849_0443</name>
</gene>